<evidence type="ECO:0000313" key="2">
    <source>
        <dbReference type="Proteomes" id="UP000273270"/>
    </source>
</evidence>
<evidence type="ECO:0000313" key="1">
    <source>
        <dbReference type="EMBL" id="AZA50054.1"/>
    </source>
</evidence>
<name>A0A3G6NA91_CHRCU</name>
<gene>
    <name evidence="1" type="ORF">EG346_18540</name>
</gene>
<keyword evidence="2" id="KW-1185">Reference proteome</keyword>
<dbReference type="AlphaFoldDB" id="A0A3G6NA91"/>
<proteinExistence type="predicted"/>
<organism evidence="1 2">
    <name type="scientific">Chryseobacterium carnipullorum</name>
    <dbReference type="NCBI Taxonomy" id="1124835"/>
    <lineage>
        <taxon>Bacteria</taxon>
        <taxon>Pseudomonadati</taxon>
        <taxon>Bacteroidota</taxon>
        <taxon>Flavobacteriia</taxon>
        <taxon>Flavobacteriales</taxon>
        <taxon>Weeksellaceae</taxon>
        <taxon>Chryseobacterium group</taxon>
        <taxon>Chryseobacterium</taxon>
    </lineage>
</organism>
<dbReference type="KEGG" id="ccau:EG346_18540"/>
<dbReference type="Proteomes" id="UP000273270">
    <property type="component" value="Chromosome"/>
</dbReference>
<dbReference type="EMBL" id="CP033920">
    <property type="protein sequence ID" value="AZA50054.1"/>
    <property type="molecule type" value="Genomic_DNA"/>
</dbReference>
<protein>
    <submittedName>
        <fullName evidence="1">Uncharacterized protein</fullName>
    </submittedName>
</protein>
<reference evidence="2" key="1">
    <citation type="submission" date="2018-11" db="EMBL/GenBank/DDBJ databases">
        <title>Proposal to divide the Flavobacteriaceae and reorganize its genera based on Amino Acid Identity values calculated from whole genome sequences.</title>
        <authorList>
            <person name="Nicholson A.C."/>
            <person name="Gulvik C.A."/>
            <person name="Whitney A.M."/>
            <person name="Humrighouse B.W."/>
            <person name="Bell M."/>
            <person name="Holmes B."/>
            <person name="Steigerwalt A.G."/>
            <person name="Villarma A."/>
            <person name="Sheth M."/>
            <person name="Batra D."/>
            <person name="Pryor J."/>
            <person name="Bernardet J.-F."/>
            <person name="Hugo C."/>
            <person name="Kampfer P."/>
            <person name="Newman J."/>
            <person name="McQuiston J.R."/>
        </authorList>
    </citation>
    <scope>NUCLEOTIDE SEQUENCE [LARGE SCALE GENOMIC DNA]</scope>
    <source>
        <strain evidence="2">G0188</strain>
    </source>
</reference>
<accession>A0A3G6NA91</accession>
<sequence>MCFFLALLSSCKSSALLESWEFIDGYDGKLTAIDTLKTKKNNSRYGKGMLVFDRDNSFISPRDKGK</sequence>